<evidence type="ECO:0000313" key="1">
    <source>
        <dbReference type="EMBL" id="UGS41327.1"/>
    </source>
</evidence>
<sequence length="190" mass="21999">MAQLFVYTHNSAVRFAVNSLVEDKDDVIFFDNRLQFLVCATILKNANLLIDALHGNHDDIRWLYPKLKLRGIESNVHYLVPSRIVSNSYMKDFSLITDILGLKSICRSAGKRKSTFSTGNLRCLILKALSERMSDAELEFILTLYDGMSNTYKDLTRKEINKLYYIRRKLFLQNATELKQLILLLSEKKI</sequence>
<gene>
    <name evidence="1" type="ORF">G163CM_20290</name>
</gene>
<dbReference type="Proteomes" id="UP001199659">
    <property type="component" value="Chromosome"/>
</dbReference>
<dbReference type="RefSeq" id="WP_231827989.1">
    <property type="nucleotide sequence ID" value="NZ_CP087880.1"/>
</dbReference>
<proteinExistence type="predicted"/>
<accession>A0ABY3S3L3</accession>
<organism evidence="1 2">
    <name type="scientific">Pseudocitrobacter corydidari</name>
    <dbReference type="NCBI Taxonomy" id="2891570"/>
    <lineage>
        <taxon>Bacteria</taxon>
        <taxon>Pseudomonadati</taxon>
        <taxon>Pseudomonadota</taxon>
        <taxon>Gammaproteobacteria</taxon>
        <taxon>Enterobacterales</taxon>
        <taxon>Enterobacteriaceae</taxon>
        <taxon>Pseudocitrobacter</taxon>
    </lineage>
</organism>
<name>A0ABY3S3L3_9ENTR</name>
<dbReference type="EMBL" id="CP087880">
    <property type="protein sequence ID" value="UGS41327.1"/>
    <property type="molecule type" value="Genomic_DNA"/>
</dbReference>
<keyword evidence="2" id="KW-1185">Reference proteome</keyword>
<evidence type="ECO:0000313" key="2">
    <source>
        <dbReference type="Proteomes" id="UP001199659"/>
    </source>
</evidence>
<reference evidence="1 2" key="1">
    <citation type="journal article" date="2022" name="Int. J. Syst. Evol. Microbiol.">
        <title>Pseudocitrobacter corydidari sp. nov., isolated from the Asian emerald cockroach Corydidarum magnifica.</title>
        <authorList>
            <person name="Guzman J."/>
            <person name="Poehlein A."/>
            <person name="Glaeser S.P."/>
            <person name="Schwengers O."/>
            <person name="Blom J."/>
            <person name="Hollensteiner J."/>
            <person name="Kampfer P."/>
            <person name="Vilcinskas A."/>
        </authorList>
    </citation>
    <scope>NUCLEOTIDE SEQUENCE [LARGE SCALE GENOMIC DNA]</scope>
    <source>
        <strain evidence="1">G163CM</strain>
    </source>
</reference>
<protein>
    <submittedName>
        <fullName evidence="1">Uncharacterized protein</fullName>
    </submittedName>
</protein>